<protein>
    <recommendedName>
        <fullName evidence="3">Cyclin N-terminal domain-containing protein</fullName>
    </recommendedName>
</protein>
<name>A0A5E8BRT9_9ASCO</name>
<dbReference type="Gene3D" id="1.10.472.10">
    <property type="entry name" value="Cyclin-like"/>
    <property type="match status" value="1"/>
</dbReference>
<dbReference type="RefSeq" id="XP_031854067.1">
    <property type="nucleotide sequence ID" value="XM_031998176.1"/>
</dbReference>
<dbReference type="SUPFAM" id="SSF47954">
    <property type="entry name" value="Cyclin-like"/>
    <property type="match status" value="1"/>
</dbReference>
<evidence type="ECO:0008006" key="3">
    <source>
        <dbReference type="Google" id="ProtNLM"/>
    </source>
</evidence>
<reference evidence="1 2" key="1">
    <citation type="submission" date="2019-09" db="EMBL/GenBank/DDBJ databases">
        <authorList>
            <person name="Brejova B."/>
        </authorList>
    </citation>
    <scope>NUCLEOTIDE SEQUENCE [LARGE SCALE GENOMIC DNA]</scope>
</reference>
<keyword evidence="2" id="KW-1185">Reference proteome</keyword>
<dbReference type="GeneID" id="43582276"/>
<gene>
    <name evidence="1" type="ORF">SAPINGB_P003458</name>
</gene>
<evidence type="ECO:0000313" key="1">
    <source>
        <dbReference type="EMBL" id="VVT53209.1"/>
    </source>
</evidence>
<dbReference type="InterPro" id="IPR036915">
    <property type="entry name" value="Cyclin-like_sf"/>
</dbReference>
<organism evidence="1 2">
    <name type="scientific">Magnusiomyces paraingens</name>
    <dbReference type="NCBI Taxonomy" id="2606893"/>
    <lineage>
        <taxon>Eukaryota</taxon>
        <taxon>Fungi</taxon>
        <taxon>Dikarya</taxon>
        <taxon>Ascomycota</taxon>
        <taxon>Saccharomycotina</taxon>
        <taxon>Dipodascomycetes</taxon>
        <taxon>Dipodascales</taxon>
        <taxon>Dipodascaceae</taxon>
        <taxon>Magnusiomyces</taxon>
    </lineage>
</organism>
<dbReference type="EMBL" id="CABVLU010000003">
    <property type="protein sequence ID" value="VVT53209.1"/>
    <property type="molecule type" value="Genomic_DNA"/>
</dbReference>
<sequence length="312" mass="33647">MMSSNEEEELPDMFTEALPTSQDVWEALKVNPRLEEESVAASCQLVYPAGIILRMPVEALLRALIIFNRGVIMWPFTSEEEQVNNDELSIRNNVAARAAASLYLAAKTVTGCTPELGASPQAVSLAVGHLCEANNGRESTIKPYFQWNRPSSSAILQAEPRILAALGYDMSSGRASAVTLAIAYCAMIGLCVDVDVGDKEKAERQQEKEQGRRSRDMVGRVVGRILEAAAGSLWATGIHSGRTLACAAIESVVGEDSICGGGGIRDGDDESLMVCRGWWRVFDVRDAELEHCAGHIASSRARVESICRAAGC</sequence>
<dbReference type="Proteomes" id="UP000398389">
    <property type="component" value="Unassembled WGS sequence"/>
</dbReference>
<proteinExistence type="predicted"/>
<evidence type="ECO:0000313" key="2">
    <source>
        <dbReference type="Proteomes" id="UP000398389"/>
    </source>
</evidence>
<dbReference type="AlphaFoldDB" id="A0A5E8BRT9"/>
<accession>A0A5E8BRT9</accession>